<dbReference type="InterPro" id="IPR003591">
    <property type="entry name" value="Leu-rich_rpt_typical-subtyp"/>
</dbReference>
<dbReference type="SUPFAM" id="SSF52058">
    <property type="entry name" value="L domain-like"/>
    <property type="match status" value="1"/>
</dbReference>
<evidence type="ECO:0000256" key="7">
    <source>
        <dbReference type="ARBA" id="ARBA00022679"/>
    </source>
</evidence>
<dbReference type="EMBL" id="KZ305018">
    <property type="protein sequence ID" value="PIA64735.1"/>
    <property type="molecule type" value="Genomic_DNA"/>
</dbReference>
<keyword evidence="11" id="KW-0547">Nucleotide-binding</keyword>
<proteinExistence type="predicted"/>
<keyword evidence="10" id="KW-0677">Repeat</keyword>
<comment type="subcellular location">
    <subcellularLocation>
        <location evidence="1">Cell membrane</location>
        <topology evidence="1">Single-pass type I membrane protein</topology>
    </subcellularLocation>
</comment>
<evidence type="ECO:0000256" key="11">
    <source>
        <dbReference type="ARBA" id="ARBA00022741"/>
    </source>
</evidence>
<keyword evidence="15 20" id="KW-0472">Membrane</keyword>
<sequence>MAREIKITFIFVIFLFFISVNAASNGMNDQLNLLLSFKASLRDPLNFLSNWNSSTNSDYCNWYGISCFNSLTPYVSRIELSGKNITGKLSRSLFLLPFVENINLSNNVFFGELPMEMYTSLSLRHLNLSNNNFTGSIPYGSLPSLETLDLSNNMLTGGIPPELGLFSRLKVLDIGGNLLIGEIPNSISNLQYLQFLTLAGNQLIGEIPPELGQLKNLNWIYIGYNNLSGEIPKELGYLSSLNHLDLVYNNLTGEIPSSLGNLHNLQYLFLYQNRLSGSIPRSVFNLRNLISLDLSDNNLSGEIPELIIQLKKLEILHLFSNNFTGRIPRGVAFLPHLRVLQLWSNQLSGEIPRNLGIHNNLTALDLSSNNLTGNIPEGLCSSGQLFKLILFSNSLQGEIPESLSYCRSLQRIRIQNNRLSGELSPQFTKLPLVYYLDVSGNRISGRIDHGKWDMPLLQMLNLAGNSFTGHLPEFISSGKLDSLDLSENHLSGYIPASFGNLSELMQLNLQRNQLSGSIPVELSSCKKVVNLDLSGNQLTGQIPVGFSEMPVLSQLDLSENRLSGQIPLSLGQIESLVEVNVSHNNFHGILPSTVAFLSINASSVAGNHLCGGDVITGLPPCKAGRKHVTWLFITSLVVALVFLAASILFALFIQRRKKVQSKKVDSYDQHGVWDLQFFDSKASTACSIGDIISSMQEENIISRGKNGTLYKGKSSTKELQFVVKELTDGHSISSSFWEEIGERGKLRHPNIVKLIGIGRSEKNGFIIYEFIDYAKSLSNILCDMTWERRCKIIVGIAKALQFLHFRCSPSVLVKNFSLEKVIVDGKDEPRLLLSLPGLVASDSKGFLTSAYIAPETRVTKETTKKSDIYAFGVLLIQILSGKDTADAELGMHYNMVDWAQYCYSECHLDTWIDAAMKGYSSHYHNEIVEVMNLALQCTATDPMARPCSSNVVKTLESVLRSRSCVSLPKISCNI</sequence>
<dbReference type="Pfam" id="PF23598">
    <property type="entry name" value="LRR_14"/>
    <property type="match status" value="2"/>
</dbReference>
<keyword evidence="8 20" id="KW-0812">Transmembrane</keyword>
<dbReference type="GO" id="GO:0005524">
    <property type="term" value="F:ATP binding"/>
    <property type="evidence" value="ECO:0007669"/>
    <property type="project" value="UniProtKB-KW"/>
</dbReference>
<keyword evidence="17" id="KW-0325">Glycoprotein</keyword>
<dbReference type="Gene3D" id="1.10.510.10">
    <property type="entry name" value="Transferase(Phosphotransferase) domain 1"/>
    <property type="match status" value="1"/>
</dbReference>
<evidence type="ECO:0000256" key="5">
    <source>
        <dbReference type="ARBA" id="ARBA00022553"/>
    </source>
</evidence>
<organism evidence="23 24">
    <name type="scientific">Aquilegia coerulea</name>
    <name type="common">Rocky mountain columbine</name>
    <dbReference type="NCBI Taxonomy" id="218851"/>
    <lineage>
        <taxon>Eukaryota</taxon>
        <taxon>Viridiplantae</taxon>
        <taxon>Streptophyta</taxon>
        <taxon>Embryophyta</taxon>
        <taxon>Tracheophyta</taxon>
        <taxon>Spermatophyta</taxon>
        <taxon>Magnoliopsida</taxon>
        <taxon>Ranunculales</taxon>
        <taxon>Ranunculaceae</taxon>
        <taxon>Thalictroideae</taxon>
        <taxon>Aquilegia</taxon>
    </lineage>
</organism>
<feature type="chain" id="PRO_5013868776" description="non-specific serine/threonine protein kinase" evidence="21">
    <location>
        <begin position="23"/>
        <end position="974"/>
    </location>
</feature>
<keyword evidence="4" id="KW-0723">Serine/threonine-protein kinase</keyword>
<evidence type="ECO:0000256" key="13">
    <source>
        <dbReference type="ARBA" id="ARBA00022840"/>
    </source>
</evidence>
<dbReference type="InterPro" id="IPR032675">
    <property type="entry name" value="LRR_dom_sf"/>
</dbReference>
<feature type="domain" description="Protein kinase" evidence="22">
    <location>
        <begin position="695"/>
        <end position="959"/>
    </location>
</feature>
<evidence type="ECO:0000256" key="16">
    <source>
        <dbReference type="ARBA" id="ARBA00023170"/>
    </source>
</evidence>
<evidence type="ECO:0000256" key="8">
    <source>
        <dbReference type="ARBA" id="ARBA00022692"/>
    </source>
</evidence>
<dbReference type="Pfam" id="PF13855">
    <property type="entry name" value="LRR_8"/>
    <property type="match status" value="1"/>
</dbReference>
<dbReference type="AlphaFoldDB" id="A0A2G5F9V0"/>
<evidence type="ECO:0000256" key="19">
    <source>
        <dbReference type="ARBA" id="ARBA00048679"/>
    </source>
</evidence>
<dbReference type="PROSITE" id="PS50011">
    <property type="entry name" value="PROTEIN_KINASE_DOM"/>
    <property type="match status" value="1"/>
</dbReference>
<dbReference type="SUPFAM" id="SSF52047">
    <property type="entry name" value="RNI-like"/>
    <property type="match status" value="1"/>
</dbReference>
<dbReference type="GO" id="GO:0004674">
    <property type="term" value="F:protein serine/threonine kinase activity"/>
    <property type="evidence" value="ECO:0007669"/>
    <property type="project" value="UniProtKB-KW"/>
</dbReference>
<evidence type="ECO:0000256" key="21">
    <source>
        <dbReference type="SAM" id="SignalP"/>
    </source>
</evidence>
<keyword evidence="24" id="KW-1185">Reference proteome</keyword>
<dbReference type="Gene3D" id="3.80.10.10">
    <property type="entry name" value="Ribonuclease Inhibitor"/>
    <property type="match status" value="4"/>
</dbReference>
<dbReference type="SMART" id="SM00369">
    <property type="entry name" value="LRR_TYP"/>
    <property type="match status" value="9"/>
</dbReference>
<dbReference type="FunCoup" id="A0A2G5F9V0">
    <property type="interactions" value="204"/>
</dbReference>
<dbReference type="PANTHER" id="PTHR48053">
    <property type="entry name" value="LEUCINE RICH REPEAT FAMILY PROTEIN, EXPRESSED"/>
    <property type="match status" value="1"/>
</dbReference>
<keyword evidence="7" id="KW-0808">Transferase</keyword>
<feature type="transmembrane region" description="Helical" evidence="20">
    <location>
        <begin position="630"/>
        <end position="653"/>
    </location>
</feature>
<keyword evidence="14 20" id="KW-1133">Transmembrane helix</keyword>
<gene>
    <name evidence="23" type="ORF">AQUCO_00100305v1</name>
</gene>
<dbReference type="InterPro" id="IPR000719">
    <property type="entry name" value="Prot_kinase_dom"/>
</dbReference>
<dbReference type="FunFam" id="3.80.10.10:FF:000416">
    <property type="entry name" value="Probable leucine-rich repeat receptor-like protein kinase At5g63930"/>
    <property type="match status" value="1"/>
</dbReference>
<dbReference type="Pfam" id="PF08263">
    <property type="entry name" value="LRRNT_2"/>
    <property type="match status" value="1"/>
</dbReference>
<dbReference type="FunFam" id="3.80.10.10:FF:000275">
    <property type="entry name" value="Leucine-rich repeat receptor-like protein kinase"/>
    <property type="match status" value="1"/>
</dbReference>
<keyword evidence="3" id="KW-1003">Cell membrane</keyword>
<reference evidence="23 24" key="1">
    <citation type="submission" date="2017-09" db="EMBL/GenBank/DDBJ databases">
        <title>WGS assembly of Aquilegia coerulea Goldsmith.</title>
        <authorList>
            <person name="Hodges S."/>
            <person name="Kramer E."/>
            <person name="Nordborg M."/>
            <person name="Tomkins J."/>
            <person name="Borevitz J."/>
            <person name="Derieg N."/>
            <person name="Yan J."/>
            <person name="Mihaltcheva S."/>
            <person name="Hayes R.D."/>
            <person name="Rokhsar D."/>
        </authorList>
    </citation>
    <scope>NUCLEOTIDE SEQUENCE [LARGE SCALE GENOMIC DNA]</scope>
    <source>
        <strain evidence="24">cv. Goldsmith</strain>
    </source>
</reference>
<dbReference type="STRING" id="218851.A0A2G5F9V0"/>
<dbReference type="OrthoDB" id="676979at2759"/>
<protein>
    <recommendedName>
        <fullName evidence="2">non-specific serine/threonine protein kinase</fullName>
        <ecNumber evidence="2">2.7.11.1</ecNumber>
    </recommendedName>
</protein>
<keyword evidence="16" id="KW-0675">Receptor</keyword>
<evidence type="ECO:0000256" key="1">
    <source>
        <dbReference type="ARBA" id="ARBA00004251"/>
    </source>
</evidence>
<comment type="catalytic activity">
    <reaction evidence="18">
        <text>L-threonyl-[protein] + ATP = O-phospho-L-threonyl-[protein] + ADP + H(+)</text>
        <dbReference type="Rhea" id="RHEA:46608"/>
        <dbReference type="Rhea" id="RHEA-COMP:11060"/>
        <dbReference type="Rhea" id="RHEA-COMP:11605"/>
        <dbReference type="ChEBI" id="CHEBI:15378"/>
        <dbReference type="ChEBI" id="CHEBI:30013"/>
        <dbReference type="ChEBI" id="CHEBI:30616"/>
        <dbReference type="ChEBI" id="CHEBI:61977"/>
        <dbReference type="ChEBI" id="CHEBI:456216"/>
        <dbReference type="EC" id="2.7.11.1"/>
    </reaction>
</comment>
<keyword evidence="12" id="KW-0418">Kinase</keyword>
<dbReference type="SUPFAM" id="SSF56112">
    <property type="entry name" value="Protein kinase-like (PK-like)"/>
    <property type="match status" value="1"/>
</dbReference>
<dbReference type="FunFam" id="3.80.10.10:FF:000726">
    <property type="entry name" value="Probably inactive leucine-rich repeat receptor-like protein kinase"/>
    <property type="match status" value="1"/>
</dbReference>
<dbReference type="Gene3D" id="3.30.200.20">
    <property type="entry name" value="Phosphorylase Kinase, domain 1"/>
    <property type="match status" value="1"/>
</dbReference>
<evidence type="ECO:0000256" key="10">
    <source>
        <dbReference type="ARBA" id="ARBA00022737"/>
    </source>
</evidence>
<evidence type="ECO:0000259" key="22">
    <source>
        <dbReference type="PROSITE" id="PS50011"/>
    </source>
</evidence>
<dbReference type="Pfam" id="PF00560">
    <property type="entry name" value="LRR_1"/>
    <property type="match status" value="2"/>
</dbReference>
<evidence type="ECO:0000256" key="6">
    <source>
        <dbReference type="ARBA" id="ARBA00022614"/>
    </source>
</evidence>
<dbReference type="InterPro" id="IPR013210">
    <property type="entry name" value="LRR_N_plant-typ"/>
</dbReference>
<dbReference type="PANTHER" id="PTHR48053:SF117">
    <property type="entry name" value="PROTEIN KINASE DOMAIN-CONTAINING PROTEIN"/>
    <property type="match status" value="1"/>
</dbReference>
<evidence type="ECO:0000256" key="12">
    <source>
        <dbReference type="ARBA" id="ARBA00022777"/>
    </source>
</evidence>
<dbReference type="InterPro" id="IPR055414">
    <property type="entry name" value="LRR_R13L4/SHOC2-like"/>
</dbReference>
<keyword evidence="5" id="KW-0597">Phosphoprotein</keyword>
<evidence type="ECO:0000256" key="4">
    <source>
        <dbReference type="ARBA" id="ARBA00022527"/>
    </source>
</evidence>
<keyword evidence="6" id="KW-0433">Leucine-rich repeat</keyword>
<comment type="catalytic activity">
    <reaction evidence="19">
        <text>L-seryl-[protein] + ATP = O-phospho-L-seryl-[protein] + ADP + H(+)</text>
        <dbReference type="Rhea" id="RHEA:17989"/>
        <dbReference type="Rhea" id="RHEA-COMP:9863"/>
        <dbReference type="Rhea" id="RHEA-COMP:11604"/>
        <dbReference type="ChEBI" id="CHEBI:15378"/>
        <dbReference type="ChEBI" id="CHEBI:29999"/>
        <dbReference type="ChEBI" id="CHEBI:30616"/>
        <dbReference type="ChEBI" id="CHEBI:83421"/>
        <dbReference type="ChEBI" id="CHEBI:456216"/>
        <dbReference type="EC" id="2.7.11.1"/>
    </reaction>
</comment>
<evidence type="ECO:0000256" key="14">
    <source>
        <dbReference type="ARBA" id="ARBA00022989"/>
    </source>
</evidence>
<dbReference type="GO" id="GO:0005886">
    <property type="term" value="C:plasma membrane"/>
    <property type="evidence" value="ECO:0007669"/>
    <property type="project" value="UniProtKB-SubCell"/>
</dbReference>
<evidence type="ECO:0000256" key="18">
    <source>
        <dbReference type="ARBA" id="ARBA00047899"/>
    </source>
</evidence>
<dbReference type="EC" id="2.7.11.1" evidence="2"/>
<evidence type="ECO:0000256" key="9">
    <source>
        <dbReference type="ARBA" id="ARBA00022729"/>
    </source>
</evidence>
<evidence type="ECO:0000256" key="3">
    <source>
        <dbReference type="ARBA" id="ARBA00022475"/>
    </source>
</evidence>
<dbReference type="Pfam" id="PF07714">
    <property type="entry name" value="PK_Tyr_Ser-Thr"/>
    <property type="match status" value="1"/>
</dbReference>
<dbReference type="InterPro" id="IPR001245">
    <property type="entry name" value="Ser-Thr/Tyr_kinase_cat_dom"/>
</dbReference>
<dbReference type="InterPro" id="IPR051716">
    <property type="entry name" value="Plant_RL_S/T_kinase"/>
</dbReference>
<keyword evidence="13" id="KW-0067">ATP-binding</keyword>
<dbReference type="PRINTS" id="PR00019">
    <property type="entry name" value="LEURICHRPT"/>
</dbReference>
<dbReference type="Proteomes" id="UP000230069">
    <property type="component" value="Unassembled WGS sequence"/>
</dbReference>
<evidence type="ECO:0000313" key="24">
    <source>
        <dbReference type="Proteomes" id="UP000230069"/>
    </source>
</evidence>
<dbReference type="InterPro" id="IPR011009">
    <property type="entry name" value="Kinase-like_dom_sf"/>
</dbReference>
<dbReference type="InterPro" id="IPR001611">
    <property type="entry name" value="Leu-rich_rpt"/>
</dbReference>
<feature type="signal peptide" evidence="21">
    <location>
        <begin position="1"/>
        <end position="22"/>
    </location>
</feature>
<evidence type="ECO:0000256" key="2">
    <source>
        <dbReference type="ARBA" id="ARBA00012513"/>
    </source>
</evidence>
<dbReference type="InParanoid" id="A0A2G5F9V0"/>
<evidence type="ECO:0000256" key="20">
    <source>
        <dbReference type="SAM" id="Phobius"/>
    </source>
</evidence>
<evidence type="ECO:0000256" key="17">
    <source>
        <dbReference type="ARBA" id="ARBA00023180"/>
    </source>
</evidence>
<accession>A0A2G5F9V0</accession>
<evidence type="ECO:0000256" key="15">
    <source>
        <dbReference type="ARBA" id="ARBA00023136"/>
    </source>
</evidence>
<name>A0A2G5F9V0_AQUCA</name>
<dbReference type="PROSITE" id="PS51450">
    <property type="entry name" value="LRR"/>
    <property type="match status" value="3"/>
</dbReference>
<evidence type="ECO:0000313" key="23">
    <source>
        <dbReference type="EMBL" id="PIA64735.1"/>
    </source>
</evidence>
<keyword evidence="9 21" id="KW-0732">Signal</keyword>